<dbReference type="GO" id="GO:0006633">
    <property type="term" value="P:fatty acid biosynthetic process"/>
    <property type="evidence" value="ECO:0007669"/>
    <property type="project" value="UniProtKB-KW"/>
</dbReference>
<dbReference type="PANTHER" id="PTHR38764">
    <property type="entry name" value="ACYL CARRIER PROTEIN PHOSPHODIESTERASE"/>
    <property type="match status" value="1"/>
</dbReference>
<keyword evidence="4" id="KW-0276">Fatty acid metabolism</keyword>
<name>A0A1W6KA02_9GAMM</name>
<accession>A0A1W6KA02</accession>
<keyword evidence="1" id="KW-0444">Lipid biosynthesis</keyword>
<dbReference type="Pfam" id="PF04336">
    <property type="entry name" value="ACP_PD"/>
    <property type="match status" value="1"/>
</dbReference>
<dbReference type="STRING" id="1420917.AU15_08175"/>
<reference evidence="5 6" key="1">
    <citation type="submission" date="2017-04" db="EMBL/GenBank/DDBJ databases">
        <title>Genome Sequence of Marinobacter salarius strain SMR5 Isolated from a culture of the Diatom Skeletonema marinoi.</title>
        <authorList>
            <person name="Topel M."/>
            <person name="Pinder M.I.M."/>
            <person name="Johansson O.N."/>
            <person name="Kourtchenko O."/>
            <person name="Godhe A."/>
            <person name="Clarke A.K."/>
        </authorList>
    </citation>
    <scope>NUCLEOTIDE SEQUENCE [LARGE SCALE GENOMIC DNA]</scope>
    <source>
        <strain evidence="5 6">SMR5</strain>
    </source>
</reference>
<gene>
    <name evidence="5" type="primary">acpH</name>
    <name evidence="5" type="ORF">MARSALSMR5_02174</name>
</gene>
<keyword evidence="4" id="KW-0275">Fatty acid biosynthesis</keyword>
<dbReference type="AlphaFoldDB" id="A0A1W6KA02"/>
<proteinExistence type="predicted"/>
<evidence type="ECO:0000256" key="1">
    <source>
        <dbReference type="ARBA" id="ARBA00022516"/>
    </source>
</evidence>
<keyword evidence="3" id="KW-0443">Lipid metabolism</keyword>
<evidence type="ECO:0000313" key="5">
    <source>
        <dbReference type="EMBL" id="ARM84247.1"/>
    </source>
</evidence>
<evidence type="ECO:0000256" key="3">
    <source>
        <dbReference type="ARBA" id="ARBA00023098"/>
    </source>
</evidence>
<dbReference type="EC" id="3.1.4.14" evidence="5"/>
<dbReference type="PANTHER" id="PTHR38764:SF1">
    <property type="entry name" value="ACYL CARRIER PROTEIN PHOSPHODIESTERASE"/>
    <property type="match status" value="1"/>
</dbReference>
<sequence length="227" mass="26236">MVWAWASPSTSDRSALHKETLAAEACSPPLLGASLNHLAHLFLAPDSPKVRVGSLLGDFARGIVPDELPREVRVGLQHHRAVDAFTDQHPQVIASKRLFSPQRRRFSGVALDILYDHYLLRNWQRFSHVNSDTFIDQVYRELDENASLMPEKMQKVTQQIVLHDWFRSYQDIDNIGYALDRVANRIRFRNAFSGIIEEIKAHDQELEHRFLSFFPELNHFATKDFEC</sequence>
<keyword evidence="2 5" id="KW-0378">Hydrolase</keyword>
<protein>
    <submittedName>
        <fullName evidence="5">Acyl carrier protein phosphodiesterase</fullName>
        <ecNumber evidence="5">3.1.4.14</ecNumber>
    </submittedName>
</protein>
<evidence type="ECO:0000313" key="6">
    <source>
        <dbReference type="Proteomes" id="UP000193100"/>
    </source>
</evidence>
<organism evidence="5 6">
    <name type="scientific">Marinobacter salarius</name>
    <dbReference type="NCBI Taxonomy" id="1420917"/>
    <lineage>
        <taxon>Bacteria</taxon>
        <taxon>Pseudomonadati</taxon>
        <taxon>Pseudomonadota</taxon>
        <taxon>Gammaproteobacteria</taxon>
        <taxon>Pseudomonadales</taxon>
        <taxon>Marinobacteraceae</taxon>
        <taxon>Marinobacter</taxon>
    </lineage>
</organism>
<evidence type="ECO:0000256" key="4">
    <source>
        <dbReference type="ARBA" id="ARBA00023160"/>
    </source>
</evidence>
<dbReference type="PIRSF" id="PIRSF011489">
    <property type="entry name" value="DUF479"/>
    <property type="match status" value="1"/>
</dbReference>
<dbReference type="Proteomes" id="UP000193100">
    <property type="component" value="Chromosome"/>
</dbReference>
<dbReference type="InterPro" id="IPR007431">
    <property type="entry name" value="ACP_PD"/>
</dbReference>
<evidence type="ECO:0000256" key="2">
    <source>
        <dbReference type="ARBA" id="ARBA00022801"/>
    </source>
</evidence>
<dbReference type="GO" id="GO:0008770">
    <property type="term" value="F:[acyl-carrier-protein] phosphodiesterase activity"/>
    <property type="evidence" value="ECO:0007669"/>
    <property type="project" value="UniProtKB-EC"/>
</dbReference>
<dbReference type="EMBL" id="CP020931">
    <property type="protein sequence ID" value="ARM84247.1"/>
    <property type="molecule type" value="Genomic_DNA"/>
</dbReference>